<feature type="domain" description="EAL" evidence="1">
    <location>
        <begin position="1"/>
        <end position="220"/>
    </location>
</feature>
<protein>
    <submittedName>
        <fullName evidence="2">Diguanylate phosphodiesterase</fullName>
    </submittedName>
</protein>
<dbReference type="Proteomes" id="UP000029868">
    <property type="component" value="Unassembled WGS sequence"/>
</dbReference>
<dbReference type="AlphaFoldDB" id="A0A099KB45"/>
<dbReference type="InterPro" id="IPR050706">
    <property type="entry name" value="Cyclic-di-GMP_PDE-like"/>
</dbReference>
<dbReference type="GO" id="GO:0071111">
    <property type="term" value="F:cyclic-guanylate-specific phosphodiesterase activity"/>
    <property type="evidence" value="ECO:0007669"/>
    <property type="project" value="InterPro"/>
</dbReference>
<dbReference type="PANTHER" id="PTHR33121:SF70">
    <property type="entry name" value="SIGNALING PROTEIN YKOW"/>
    <property type="match status" value="1"/>
</dbReference>
<evidence type="ECO:0000313" key="2">
    <source>
        <dbReference type="EMBL" id="KGJ87959.1"/>
    </source>
</evidence>
<evidence type="ECO:0000313" key="3">
    <source>
        <dbReference type="Proteomes" id="UP000029868"/>
    </source>
</evidence>
<dbReference type="InterPro" id="IPR001633">
    <property type="entry name" value="EAL_dom"/>
</dbReference>
<sequence length="220" mass="25117">MFPILFSRMPIIDSKTTEVFGYEVLLRRAGELTLSAFNKQPALFINHHKQLIAALQSLDEENKIREKGQQLFINLLPDQLISQQGISTVEALQLKPDYPLIIEITETSLTHSHSELNDRLQQLIENGCQLAIDDFGCANSNFLRVLALSPHYIKLDQSFIQSNNGEYTERNKLKQLVTFFHNLGTKVIVEGVETEQQYKLVQGINADYVQGFYFGYPEPI</sequence>
<dbReference type="PANTHER" id="PTHR33121">
    <property type="entry name" value="CYCLIC DI-GMP PHOSPHODIESTERASE PDEF"/>
    <property type="match status" value="1"/>
</dbReference>
<dbReference type="SMART" id="SM00052">
    <property type="entry name" value="EAL"/>
    <property type="match status" value="1"/>
</dbReference>
<dbReference type="OrthoDB" id="9816034at2"/>
<dbReference type="Pfam" id="PF00563">
    <property type="entry name" value="EAL"/>
    <property type="match status" value="1"/>
</dbReference>
<dbReference type="EMBL" id="JQEC01000070">
    <property type="protein sequence ID" value="KGJ87959.1"/>
    <property type="molecule type" value="Genomic_DNA"/>
</dbReference>
<dbReference type="CDD" id="cd01948">
    <property type="entry name" value="EAL"/>
    <property type="match status" value="1"/>
</dbReference>
<comment type="caution">
    <text evidence="2">The sequence shown here is derived from an EMBL/GenBank/DDBJ whole genome shotgun (WGS) entry which is preliminary data.</text>
</comment>
<gene>
    <name evidence="2" type="ORF">GAB14E_4292</name>
</gene>
<dbReference type="InterPro" id="IPR035919">
    <property type="entry name" value="EAL_sf"/>
</dbReference>
<dbReference type="PATRIC" id="fig|28229.3.peg.4268"/>
<organism evidence="2 3">
    <name type="scientific">Colwellia psychrerythraea</name>
    <name type="common">Vibrio psychroerythus</name>
    <dbReference type="NCBI Taxonomy" id="28229"/>
    <lineage>
        <taxon>Bacteria</taxon>
        <taxon>Pseudomonadati</taxon>
        <taxon>Pseudomonadota</taxon>
        <taxon>Gammaproteobacteria</taxon>
        <taxon>Alteromonadales</taxon>
        <taxon>Colwelliaceae</taxon>
        <taxon>Colwellia</taxon>
    </lineage>
</organism>
<accession>A0A099KB45</accession>
<proteinExistence type="predicted"/>
<dbReference type="PROSITE" id="PS50883">
    <property type="entry name" value="EAL"/>
    <property type="match status" value="1"/>
</dbReference>
<reference evidence="2 3" key="1">
    <citation type="submission" date="2014-08" db="EMBL/GenBank/DDBJ databases">
        <title>Genomic and Phenotypic Diversity of Colwellia psychrerythraea strains from Disparate Marine Basins.</title>
        <authorList>
            <person name="Techtmann S.M."/>
            <person name="Stelling S.C."/>
            <person name="Utturkar S.M."/>
            <person name="Alshibli N."/>
            <person name="Harris A."/>
            <person name="Brown S.D."/>
            <person name="Hazen T.C."/>
        </authorList>
    </citation>
    <scope>NUCLEOTIDE SEQUENCE [LARGE SCALE GENOMIC DNA]</scope>
    <source>
        <strain evidence="2 3">GAB14E</strain>
    </source>
</reference>
<dbReference type="Gene3D" id="3.20.20.450">
    <property type="entry name" value="EAL domain"/>
    <property type="match status" value="1"/>
</dbReference>
<dbReference type="SUPFAM" id="SSF141868">
    <property type="entry name" value="EAL domain-like"/>
    <property type="match status" value="1"/>
</dbReference>
<name>A0A099KB45_COLPS</name>
<dbReference type="RefSeq" id="WP_033084204.1">
    <property type="nucleotide sequence ID" value="NZ_JQEC01000070.1"/>
</dbReference>
<evidence type="ECO:0000259" key="1">
    <source>
        <dbReference type="PROSITE" id="PS50883"/>
    </source>
</evidence>